<dbReference type="EMBL" id="ML994693">
    <property type="protein sequence ID" value="KAF2177164.1"/>
    <property type="molecule type" value="Genomic_DNA"/>
</dbReference>
<gene>
    <name evidence="2" type="ORF">K469DRAFT_604387</name>
</gene>
<evidence type="ECO:0000313" key="2">
    <source>
        <dbReference type="EMBL" id="KAF2177164.1"/>
    </source>
</evidence>
<keyword evidence="3" id="KW-1185">Reference proteome</keyword>
<evidence type="ECO:0000313" key="3">
    <source>
        <dbReference type="Proteomes" id="UP000800200"/>
    </source>
</evidence>
<sequence length="277" mass="30840">YLIASNLSDLTLTFSEKSWQIHKALTYCHSKWFQKAVTIGFELSSYNGAITLNDDPKFTNAIDCMVSYFYKAGYNASQYDTSESLLHAQVTTIADKYDCASLYKLARTSFTNTVNAVKSDDWVTITAPIYDHTTTELPAHEELWGLVVAAVANHPAVLNSILRMESTVELLRSNADLATDLLLSGLHRLKTEDVAKHIFMCDNCHYAHARSRDCSFVASKDSLGRVCPQCGNRTGVTSKRYTHRVDLVQAFSCPSCDRIHTIDPKPQPQPSTANADD</sequence>
<dbReference type="Gene3D" id="3.30.710.10">
    <property type="entry name" value="Potassium Channel Kv1.1, Chain A"/>
    <property type="match status" value="1"/>
</dbReference>
<accession>A0A6A6DCB9</accession>
<organism evidence="2 3">
    <name type="scientific">Zopfia rhizophila CBS 207.26</name>
    <dbReference type="NCBI Taxonomy" id="1314779"/>
    <lineage>
        <taxon>Eukaryota</taxon>
        <taxon>Fungi</taxon>
        <taxon>Dikarya</taxon>
        <taxon>Ascomycota</taxon>
        <taxon>Pezizomycotina</taxon>
        <taxon>Dothideomycetes</taxon>
        <taxon>Dothideomycetes incertae sedis</taxon>
        <taxon>Zopfiaceae</taxon>
        <taxon>Zopfia</taxon>
    </lineage>
</organism>
<reference evidence="2" key="1">
    <citation type="journal article" date="2020" name="Stud. Mycol.">
        <title>101 Dothideomycetes genomes: a test case for predicting lifestyles and emergence of pathogens.</title>
        <authorList>
            <person name="Haridas S."/>
            <person name="Albert R."/>
            <person name="Binder M."/>
            <person name="Bloem J."/>
            <person name="Labutti K."/>
            <person name="Salamov A."/>
            <person name="Andreopoulos B."/>
            <person name="Baker S."/>
            <person name="Barry K."/>
            <person name="Bills G."/>
            <person name="Bluhm B."/>
            <person name="Cannon C."/>
            <person name="Castanera R."/>
            <person name="Culley D."/>
            <person name="Daum C."/>
            <person name="Ezra D."/>
            <person name="Gonzalez J."/>
            <person name="Henrissat B."/>
            <person name="Kuo A."/>
            <person name="Liang C."/>
            <person name="Lipzen A."/>
            <person name="Lutzoni F."/>
            <person name="Magnuson J."/>
            <person name="Mondo S."/>
            <person name="Nolan M."/>
            <person name="Ohm R."/>
            <person name="Pangilinan J."/>
            <person name="Park H.-J."/>
            <person name="Ramirez L."/>
            <person name="Alfaro M."/>
            <person name="Sun H."/>
            <person name="Tritt A."/>
            <person name="Yoshinaga Y."/>
            <person name="Zwiers L.-H."/>
            <person name="Turgeon B."/>
            <person name="Goodwin S."/>
            <person name="Spatafora J."/>
            <person name="Crous P."/>
            <person name="Grigoriev I."/>
        </authorList>
    </citation>
    <scope>NUCLEOTIDE SEQUENCE</scope>
    <source>
        <strain evidence="2">CBS 207.26</strain>
    </source>
</reference>
<dbReference type="SUPFAM" id="SSF54695">
    <property type="entry name" value="POZ domain"/>
    <property type="match status" value="1"/>
</dbReference>
<dbReference type="PROSITE" id="PS50097">
    <property type="entry name" value="BTB"/>
    <property type="match status" value="1"/>
</dbReference>
<feature type="domain" description="BTB" evidence="1">
    <location>
        <begin position="8"/>
        <end position="78"/>
    </location>
</feature>
<proteinExistence type="predicted"/>
<evidence type="ECO:0000259" key="1">
    <source>
        <dbReference type="PROSITE" id="PS50097"/>
    </source>
</evidence>
<dbReference type="InterPro" id="IPR011333">
    <property type="entry name" value="SKP1/BTB/POZ_sf"/>
</dbReference>
<dbReference type="InterPro" id="IPR000210">
    <property type="entry name" value="BTB/POZ_dom"/>
</dbReference>
<protein>
    <recommendedName>
        <fullName evidence="1">BTB domain-containing protein</fullName>
    </recommendedName>
</protein>
<dbReference type="AlphaFoldDB" id="A0A6A6DCB9"/>
<dbReference type="Proteomes" id="UP000800200">
    <property type="component" value="Unassembled WGS sequence"/>
</dbReference>
<feature type="non-terminal residue" evidence="2">
    <location>
        <position position="1"/>
    </location>
</feature>
<dbReference type="OrthoDB" id="6359816at2759"/>
<name>A0A6A6DCB9_9PEZI</name>